<keyword evidence="3" id="KW-1185">Reference proteome</keyword>
<reference evidence="2 3" key="1">
    <citation type="submission" date="2024-01" db="EMBL/GenBank/DDBJ databases">
        <title>Sphingobacterium tenebrionis sp. nov., a novel endophyte isolated from tenebrio molitor intestines.</title>
        <authorList>
            <person name="Zhang C."/>
        </authorList>
    </citation>
    <scope>NUCLEOTIDE SEQUENCE [LARGE SCALE GENOMIC DNA]</scope>
    <source>
        <strain evidence="2 3">PU5-4</strain>
    </source>
</reference>
<organism evidence="2 3">
    <name type="scientific">Sphingobacterium tenebrionis</name>
    <dbReference type="NCBI Taxonomy" id="3111775"/>
    <lineage>
        <taxon>Bacteria</taxon>
        <taxon>Pseudomonadati</taxon>
        <taxon>Bacteroidota</taxon>
        <taxon>Sphingobacteriia</taxon>
        <taxon>Sphingobacteriales</taxon>
        <taxon>Sphingobacteriaceae</taxon>
        <taxon>Sphingobacterium</taxon>
    </lineage>
</organism>
<dbReference type="GO" id="GO:0016746">
    <property type="term" value="F:acyltransferase activity"/>
    <property type="evidence" value="ECO:0007669"/>
    <property type="project" value="UniProtKB-KW"/>
</dbReference>
<accession>A0ABU8I3E5</accession>
<dbReference type="SUPFAM" id="SSF55729">
    <property type="entry name" value="Acyl-CoA N-acyltransferases (Nat)"/>
    <property type="match status" value="1"/>
</dbReference>
<comment type="caution">
    <text evidence="2">The sequence shown here is derived from an EMBL/GenBank/DDBJ whole genome shotgun (WGS) entry which is preliminary data.</text>
</comment>
<keyword evidence="2" id="KW-0012">Acyltransferase</keyword>
<dbReference type="EMBL" id="JAYLLN010000004">
    <property type="protein sequence ID" value="MEI5983930.1"/>
    <property type="molecule type" value="Genomic_DNA"/>
</dbReference>
<dbReference type="InterPro" id="IPR000182">
    <property type="entry name" value="GNAT_dom"/>
</dbReference>
<protein>
    <submittedName>
        <fullName evidence="2">GNAT family N-acetyltransferase</fullName>
        <ecNumber evidence="2">2.3.1.-</ecNumber>
    </submittedName>
</protein>
<dbReference type="RefSeq" id="WP_134776833.1">
    <property type="nucleotide sequence ID" value="NZ_JAYLLN010000004.1"/>
</dbReference>
<dbReference type="Proteomes" id="UP001363035">
    <property type="component" value="Unassembled WGS sequence"/>
</dbReference>
<dbReference type="Gene3D" id="3.40.630.30">
    <property type="match status" value="1"/>
</dbReference>
<proteinExistence type="predicted"/>
<feature type="domain" description="N-acetyltransferase" evidence="1">
    <location>
        <begin position="1"/>
        <end position="145"/>
    </location>
</feature>
<evidence type="ECO:0000313" key="3">
    <source>
        <dbReference type="Proteomes" id="UP001363035"/>
    </source>
</evidence>
<keyword evidence="2" id="KW-0808">Transferase</keyword>
<dbReference type="Pfam" id="PF00583">
    <property type="entry name" value="Acetyltransf_1"/>
    <property type="match status" value="1"/>
</dbReference>
<dbReference type="CDD" id="cd04301">
    <property type="entry name" value="NAT_SF"/>
    <property type="match status" value="1"/>
</dbReference>
<evidence type="ECO:0000259" key="1">
    <source>
        <dbReference type="PROSITE" id="PS51186"/>
    </source>
</evidence>
<sequence length="146" mass="16939">MIRFIKTEDTLALRSEVLQRGKALELCINPEDDKPDSFHLGYFDEEGKLQSVLTIHQINHPKLPHTGYRLRGMATAAEARRKGYGKQLLTAAIDHIQTQLHGGYLWLIAREIAYPFYEDMGFEYFSDEYDIPNVGLHKEMYLPFYS</sequence>
<gene>
    <name evidence="2" type="ORF">VJ786_03330</name>
</gene>
<dbReference type="EC" id="2.3.1.-" evidence="2"/>
<dbReference type="PROSITE" id="PS51186">
    <property type="entry name" value="GNAT"/>
    <property type="match status" value="1"/>
</dbReference>
<dbReference type="InterPro" id="IPR016181">
    <property type="entry name" value="Acyl_CoA_acyltransferase"/>
</dbReference>
<evidence type="ECO:0000313" key="2">
    <source>
        <dbReference type="EMBL" id="MEI5983930.1"/>
    </source>
</evidence>
<name>A0ABU8I3E5_9SPHI</name>